<dbReference type="AlphaFoldDB" id="A0A1H7IPH9"/>
<evidence type="ECO:0000256" key="1">
    <source>
        <dbReference type="SAM" id="Phobius"/>
    </source>
</evidence>
<proteinExistence type="predicted"/>
<feature type="transmembrane region" description="Helical" evidence="1">
    <location>
        <begin position="162"/>
        <end position="179"/>
    </location>
</feature>
<evidence type="ECO:0000313" key="3">
    <source>
        <dbReference type="Proteomes" id="UP000198984"/>
    </source>
</evidence>
<sequence length="214" mass="24234">MNEQQHLETLSDIKRIMERSSRFISLSGLSGVWAGICGLAGATVAYLWIHSYYLAWDTRGSYYDADYAILRYKLIILAAVVLGITLAGGAYFTWRKARRNNLPIWDATSRKVVVNLCLPLVTGGFFILGLMYNNHEPLIAPSCLVFYGLALVNASKYTLTDIRYLGITEIILGILNIFFLRRGLYFWALGFGVLHIIYGLVMWWKYERGVNAEG</sequence>
<accession>A0A1H7IPH9</accession>
<dbReference type="RefSeq" id="WP_089906628.1">
    <property type="nucleotide sequence ID" value="NZ_FOBB01000001.1"/>
</dbReference>
<organism evidence="2 3">
    <name type="scientific">Chitinophaga rupis</name>
    <dbReference type="NCBI Taxonomy" id="573321"/>
    <lineage>
        <taxon>Bacteria</taxon>
        <taxon>Pseudomonadati</taxon>
        <taxon>Bacteroidota</taxon>
        <taxon>Chitinophagia</taxon>
        <taxon>Chitinophagales</taxon>
        <taxon>Chitinophagaceae</taxon>
        <taxon>Chitinophaga</taxon>
    </lineage>
</organism>
<feature type="transmembrane region" description="Helical" evidence="1">
    <location>
        <begin position="185"/>
        <end position="204"/>
    </location>
</feature>
<keyword evidence="1" id="KW-0812">Transmembrane</keyword>
<keyword evidence="1" id="KW-0472">Membrane</keyword>
<dbReference type="OrthoDB" id="1120881at2"/>
<dbReference type="EMBL" id="FOBB01000001">
    <property type="protein sequence ID" value="SEK62655.1"/>
    <property type="molecule type" value="Genomic_DNA"/>
</dbReference>
<feature type="transmembrane region" description="Helical" evidence="1">
    <location>
        <begin position="138"/>
        <end position="155"/>
    </location>
</feature>
<protein>
    <submittedName>
        <fullName evidence="2">Uncharacterized protein</fullName>
    </submittedName>
</protein>
<keyword evidence="3" id="KW-1185">Reference proteome</keyword>
<feature type="transmembrane region" description="Helical" evidence="1">
    <location>
        <begin position="23"/>
        <end position="49"/>
    </location>
</feature>
<feature type="transmembrane region" description="Helical" evidence="1">
    <location>
        <begin position="69"/>
        <end position="92"/>
    </location>
</feature>
<keyword evidence="1" id="KW-1133">Transmembrane helix</keyword>
<reference evidence="2 3" key="1">
    <citation type="submission" date="2016-10" db="EMBL/GenBank/DDBJ databases">
        <authorList>
            <person name="de Groot N.N."/>
        </authorList>
    </citation>
    <scope>NUCLEOTIDE SEQUENCE [LARGE SCALE GENOMIC DNA]</scope>
    <source>
        <strain evidence="2 3">DSM 21039</strain>
    </source>
</reference>
<evidence type="ECO:0000313" key="2">
    <source>
        <dbReference type="EMBL" id="SEK62655.1"/>
    </source>
</evidence>
<name>A0A1H7IPH9_9BACT</name>
<dbReference type="STRING" id="573321.SAMN04488505_101571"/>
<feature type="transmembrane region" description="Helical" evidence="1">
    <location>
        <begin position="112"/>
        <end position="132"/>
    </location>
</feature>
<gene>
    <name evidence="2" type="ORF">SAMN04488505_101571</name>
</gene>
<dbReference type="Proteomes" id="UP000198984">
    <property type="component" value="Unassembled WGS sequence"/>
</dbReference>